<dbReference type="Gene3D" id="3.40.190.10">
    <property type="entry name" value="Periplasmic binding protein-like II"/>
    <property type="match status" value="1"/>
</dbReference>
<gene>
    <name evidence="8" type="ORF">ACFSW7_03275</name>
</gene>
<reference evidence="9" key="1">
    <citation type="journal article" date="2019" name="Int. J. Syst. Evol. Microbiol.">
        <title>The Global Catalogue of Microorganisms (GCM) 10K type strain sequencing project: providing services to taxonomists for standard genome sequencing and annotation.</title>
        <authorList>
            <consortium name="The Broad Institute Genomics Platform"/>
            <consortium name="The Broad Institute Genome Sequencing Center for Infectious Disease"/>
            <person name="Wu L."/>
            <person name="Ma J."/>
        </authorList>
    </citation>
    <scope>NUCLEOTIDE SEQUENCE [LARGE SCALE GENOMIC DNA]</scope>
    <source>
        <strain evidence="9">TISTR 1514</strain>
    </source>
</reference>
<keyword evidence="3" id="KW-0813">Transport</keyword>
<keyword evidence="4 6" id="KW-0732">Signal</keyword>
<dbReference type="CDD" id="cd00995">
    <property type="entry name" value="PBP2_NikA_DppA_OppA_like"/>
    <property type="match status" value="1"/>
</dbReference>
<evidence type="ECO:0000256" key="6">
    <source>
        <dbReference type="SAM" id="SignalP"/>
    </source>
</evidence>
<feature type="transmembrane region" description="Helical" evidence="5">
    <location>
        <begin position="574"/>
        <end position="594"/>
    </location>
</feature>
<feature type="chain" id="PRO_5046480368" evidence="6">
    <location>
        <begin position="34"/>
        <end position="604"/>
    </location>
</feature>
<name>A0ABW5UVA0_9MICO</name>
<dbReference type="PANTHER" id="PTHR30290:SF10">
    <property type="entry name" value="PERIPLASMIC OLIGOPEPTIDE-BINDING PROTEIN-RELATED"/>
    <property type="match status" value="1"/>
</dbReference>
<dbReference type="EMBL" id="JBHUNE010000003">
    <property type="protein sequence ID" value="MFD2757398.1"/>
    <property type="molecule type" value="Genomic_DNA"/>
</dbReference>
<evidence type="ECO:0000256" key="3">
    <source>
        <dbReference type="ARBA" id="ARBA00022448"/>
    </source>
</evidence>
<dbReference type="InterPro" id="IPR030678">
    <property type="entry name" value="Peptide/Ni-bd"/>
</dbReference>
<comment type="subcellular location">
    <subcellularLocation>
        <location evidence="1">Cell envelope</location>
    </subcellularLocation>
</comment>
<protein>
    <submittedName>
        <fullName evidence="8">ABC transporter substrate-binding protein</fullName>
    </submittedName>
</protein>
<keyword evidence="9" id="KW-1185">Reference proteome</keyword>
<dbReference type="RefSeq" id="WP_019617944.1">
    <property type="nucleotide sequence ID" value="NZ_JBHUNE010000003.1"/>
</dbReference>
<dbReference type="PANTHER" id="PTHR30290">
    <property type="entry name" value="PERIPLASMIC BINDING COMPONENT OF ABC TRANSPORTER"/>
    <property type="match status" value="1"/>
</dbReference>
<feature type="signal peptide" evidence="6">
    <location>
        <begin position="1"/>
        <end position="33"/>
    </location>
</feature>
<evidence type="ECO:0000256" key="2">
    <source>
        <dbReference type="ARBA" id="ARBA00005695"/>
    </source>
</evidence>
<comment type="similarity">
    <text evidence="2">Belongs to the bacterial solute-binding protein 5 family.</text>
</comment>
<feature type="domain" description="Solute-binding protein family 5" evidence="7">
    <location>
        <begin position="86"/>
        <end position="457"/>
    </location>
</feature>
<evidence type="ECO:0000256" key="1">
    <source>
        <dbReference type="ARBA" id="ARBA00004196"/>
    </source>
</evidence>
<proteinExistence type="inferred from homology"/>
<evidence type="ECO:0000256" key="5">
    <source>
        <dbReference type="SAM" id="Phobius"/>
    </source>
</evidence>
<keyword evidence="5" id="KW-0472">Membrane</keyword>
<accession>A0ABW5UVA0</accession>
<evidence type="ECO:0000259" key="7">
    <source>
        <dbReference type="Pfam" id="PF00496"/>
    </source>
</evidence>
<evidence type="ECO:0000313" key="9">
    <source>
        <dbReference type="Proteomes" id="UP001597492"/>
    </source>
</evidence>
<comment type="caution">
    <text evidence="8">The sequence shown here is derived from an EMBL/GenBank/DDBJ whole genome shotgun (WGS) entry which is preliminary data.</text>
</comment>
<sequence>MRISARSTLFRTAAALTAAAVGLTLSPASPVLASETEEASASTMRIATSGFIDSFNPFTSIYLTPTNALRYFYENLVQYSAEDGSPTEGLAESWETEEDGARWVYHIREGMQWSDGEPITSEDVKWTYDQMMNDEIMATANGSLVSNFESVEAPDDQTLVINLIEPQAPVPGVEIPVVPEHVWSQIDNPGEFANDSEVVGSGPFVLESYSPNEGFIMTANENFWRGKPGIDRLQYVYYTDADASIQALRAGDIDFISGLTPTQFNALEGQEGITTVSGEGRRYTSIALNPGQETRDGEAYGSGNPALHDVKVRQAIRQGIDAQALLDNVLDGQGVLATSFVPASYATWMLPEDDDAIMQFDPEAAAALLDEAGWTEGANGIREKDGETLSLTLQIDASDPTEQALAEYVKPWMADIGIDLQVESTDSDTVSANATAGNYDMYFSGWSLGPDPDYQLSINTCANLPTDTEGNGGTTQDGYCDEEFDALYDQQRVELDEDARVDLVHQMLAMNYTSSVQVALYYPNQLEAYRSDRFEGFTTMPTENGIIANQSGYWGFQSVTPVGEGGSSGASQTGLWIVIGGIVVVAVIVVIVVVSRRKKSADIE</sequence>
<dbReference type="PIRSF" id="PIRSF002741">
    <property type="entry name" value="MppA"/>
    <property type="match status" value="1"/>
</dbReference>
<organism evidence="8 9">
    <name type="scientific">Gulosibacter faecalis</name>
    <dbReference type="NCBI Taxonomy" id="272240"/>
    <lineage>
        <taxon>Bacteria</taxon>
        <taxon>Bacillati</taxon>
        <taxon>Actinomycetota</taxon>
        <taxon>Actinomycetes</taxon>
        <taxon>Micrococcales</taxon>
        <taxon>Microbacteriaceae</taxon>
        <taxon>Gulosibacter</taxon>
    </lineage>
</organism>
<dbReference type="Gene3D" id="3.10.105.10">
    <property type="entry name" value="Dipeptide-binding Protein, Domain 3"/>
    <property type="match status" value="1"/>
</dbReference>
<evidence type="ECO:0000313" key="8">
    <source>
        <dbReference type="EMBL" id="MFD2757398.1"/>
    </source>
</evidence>
<keyword evidence="5" id="KW-0812">Transmembrane</keyword>
<dbReference type="InterPro" id="IPR039424">
    <property type="entry name" value="SBP_5"/>
</dbReference>
<dbReference type="Proteomes" id="UP001597492">
    <property type="component" value="Unassembled WGS sequence"/>
</dbReference>
<dbReference type="InterPro" id="IPR000914">
    <property type="entry name" value="SBP_5_dom"/>
</dbReference>
<evidence type="ECO:0000256" key="4">
    <source>
        <dbReference type="ARBA" id="ARBA00022729"/>
    </source>
</evidence>
<dbReference type="Pfam" id="PF00496">
    <property type="entry name" value="SBP_bac_5"/>
    <property type="match status" value="1"/>
</dbReference>
<keyword evidence="5" id="KW-1133">Transmembrane helix</keyword>
<dbReference type="SUPFAM" id="SSF53850">
    <property type="entry name" value="Periplasmic binding protein-like II"/>
    <property type="match status" value="1"/>
</dbReference>